<dbReference type="Gene3D" id="3.30.70.270">
    <property type="match status" value="1"/>
</dbReference>
<reference evidence="9" key="2">
    <citation type="submission" date="2021-04" db="EMBL/GenBank/DDBJ databases">
        <authorList>
            <person name="Gilroy R."/>
        </authorList>
    </citation>
    <scope>NUCLEOTIDE SEQUENCE</scope>
    <source>
        <strain evidence="9">ChiBcec8-13705</strain>
    </source>
</reference>
<keyword evidence="6" id="KW-0460">Magnesium</keyword>
<dbReference type="SUPFAM" id="SSF56672">
    <property type="entry name" value="DNA/RNA polymerases"/>
    <property type="match status" value="1"/>
</dbReference>
<evidence type="ECO:0000256" key="7">
    <source>
        <dbReference type="SAM" id="MobiDB-lite"/>
    </source>
</evidence>
<keyword evidence="2 6" id="KW-0515">Mutator protein</keyword>
<feature type="domain" description="UmuC" evidence="8">
    <location>
        <begin position="8"/>
        <end position="196"/>
    </location>
</feature>
<dbReference type="SUPFAM" id="SSF100879">
    <property type="entry name" value="Lesion bypass DNA polymerase (Y-family), little finger domain"/>
    <property type="match status" value="1"/>
</dbReference>
<accession>A0A9D2S3R5</accession>
<comment type="caution">
    <text evidence="9">The sequence shown here is derived from an EMBL/GenBank/DDBJ whole genome shotgun (WGS) entry which is preliminary data.</text>
</comment>
<evidence type="ECO:0000256" key="4">
    <source>
        <dbReference type="ARBA" id="ARBA00022763"/>
    </source>
</evidence>
<dbReference type="PANTHER" id="PTHR11076">
    <property type="entry name" value="DNA REPAIR POLYMERASE UMUC / TRANSFERASE FAMILY MEMBER"/>
    <property type="match status" value="1"/>
</dbReference>
<keyword evidence="6" id="KW-0808">Transferase</keyword>
<dbReference type="GO" id="GO:0009432">
    <property type="term" value="P:SOS response"/>
    <property type="evidence" value="ECO:0007669"/>
    <property type="project" value="TreeGrafter"/>
</dbReference>
<dbReference type="InterPro" id="IPR017961">
    <property type="entry name" value="DNA_pol_Y-fam_little_finger"/>
</dbReference>
<dbReference type="Pfam" id="PF00817">
    <property type="entry name" value="IMS"/>
    <property type="match status" value="1"/>
</dbReference>
<dbReference type="InterPro" id="IPR001126">
    <property type="entry name" value="UmuC"/>
</dbReference>
<keyword evidence="6" id="KW-0963">Cytoplasm</keyword>
<dbReference type="GO" id="GO:0005829">
    <property type="term" value="C:cytosol"/>
    <property type="evidence" value="ECO:0007669"/>
    <property type="project" value="TreeGrafter"/>
</dbReference>
<dbReference type="Gene3D" id="3.30.1490.100">
    <property type="entry name" value="DNA polymerase, Y-family, little finger domain"/>
    <property type="match status" value="1"/>
</dbReference>
<feature type="active site" evidence="6">
    <location>
        <position position="115"/>
    </location>
</feature>
<keyword evidence="6" id="KW-0238">DNA-binding</keyword>
<dbReference type="GO" id="GO:0042276">
    <property type="term" value="P:error-prone translesion synthesis"/>
    <property type="evidence" value="ECO:0007669"/>
    <property type="project" value="TreeGrafter"/>
</dbReference>
<keyword evidence="6" id="KW-0235">DNA replication</keyword>
<keyword evidence="4 6" id="KW-0227">DNA damage</keyword>
<dbReference type="GO" id="GO:0006281">
    <property type="term" value="P:DNA repair"/>
    <property type="evidence" value="ECO:0007669"/>
    <property type="project" value="UniProtKB-UniRule"/>
</dbReference>
<evidence type="ECO:0000313" key="10">
    <source>
        <dbReference type="Proteomes" id="UP000886803"/>
    </source>
</evidence>
<evidence type="ECO:0000256" key="1">
    <source>
        <dbReference type="ARBA" id="ARBA00010945"/>
    </source>
</evidence>
<evidence type="ECO:0000259" key="8">
    <source>
        <dbReference type="PROSITE" id="PS50173"/>
    </source>
</evidence>
<evidence type="ECO:0000256" key="5">
    <source>
        <dbReference type="ARBA" id="ARBA00022932"/>
    </source>
</evidence>
<dbReference type="GO" id="GO:0006261">
    <property type="term" value="P:DNA-templated DNA replication"/>
    <property type="evidence" value="ECO:0007669"/>
    <property type="project" value="UniProtKB-UniRule"/>
</dbReference>
<feature type="binding site" evidence="6">
    <location>
        <position position="114"/>
    </location>
    <ligand>
        <name>Mg(2+)</name>
        <dbReference type="ChEBI" id="CHEBI:18420"/>
    </ligand>
</feature>
<dbReference type="GO" id="GO:0000287">
    <property type="term" value="F:magnesium ion binding"/>
    <property type="evidence" value="ECO:0007669"/>
    <property type="project" value="UniProtKB-UniRule"/>
</dbReference>
<feature type="site" description="Substrate discrimination" evidence="6">
    <location>
        <position position="17"/>
    </location>
</feature>
<comment type="similarity">
    <text evidence="1 6">Belongs to the DNA polymerase type-Y family.</text>
</comment>
<dbReference type="Proteomes" id="UP000886803">
    <property type="component" value="Unassembled WGS sequence"/>
</dbReference>
<proteinExistence type="inferred from homology"/>
<comment type="catalytic activity">
    <reaction evidence="6">
        <text>DNA(n) + a 2'-deoxyribonucleoside 5'-triphosphate = DNA(n+1) + diphosphate</text>
        <dbReference type="Rhea" id="RHEA:22508"/>
        <dbReference type="Rhea" id="RHEA-COMP:17339"/>
        <dbReference type="Rhea" id="RHEA-COMP:17340"/>
        <dbReference type="ChEBI" id="CHEBI:33019"/>
        <dbReference type="ChEBI" id="CHEBI:61560"/>
        <dbReference type="ChEBI" id="CHEBI:173112"/>
        <dbReference type="EC" id="2.7.7.7"/>
    </reaction>
</comment>
<dbReference type="InterPro" id="IPR043128">
    <property type="entry name" value="Rev_trsase/Diguanyl_cyclase"/>
</dbReference>
<organism evidence="9 10">
    <name type="scientific">Candidatus Gemmiger avicola</name>
    <dbReference type="NCBI Taxonomy" id="2838605"/>
    <lineage>
        <taxon>Bacteria</taxon>
        <taxon>Bacillati</taxon>
        <taxon>Bacillota</taxon>
        <taxon>Clostridia</taxon>
        <taxon>Eubacteriales</taxon>
        <taxon>Gemmiger</taxon>
    </lineage>
</organism>
<dbReference type="EC" id="2.7.7.7" evidence="6"/>
<dbReference type="Pfam" id="PF11799">
    <property type="entry name" value="IMS_C"/>
    <property type="match status" value="1"/>
</dbReference>
<evidence type="ECO:0000313" key="9">
    <source>
        <dbReference type="EMBL" id="HJB43068.1"/>
    </source>
</evidence>
<gene>
    <name evidence="6" type="primary">dinB</name>
    <name evidence="9" type="ORF">H9945_11290</name>
</gene>
<dbReference type="PANTHER" id="PTHR11076:SF35">
    <property type="entry name" value="DNA REPAIR PROTEIN HOMOLOG YOBH"/>
    <property type="match status" value="1"/>
</dbReference>
<sequence length="420" mass="46091">MRRQTPVWFHVDVNSAFLSWSALKALREGGAVDLRTIPAVVGGDEEKRHGVVLAKSLPAKQYGIRTGESLFAARAKCPGITVVPPDFDWYVQNSKALIRILNDYSPDVEQYSIDEAFLDMTGTEPLFGPPLAVARALGDRVRDTLGFTVNIGVAPNRLLAKMASDFEKPDKVHRLYPEDLPARFWPLPAGALFGVGPSAARQLSEIGIWTIGDLAHADLAVLRGVFGVRGEVFWNYANGRETEPVTKQGARDNTYGNSVTLPQDLANPAEADATLLALCESVAGRLRMDGRTARVVSVQIVDNAFRRKSHQVTLDDPTNSTDALYHTARALLRQAWPARPVRLVGVTAERTGTDNYEQLDLFADPARRIKQEKLDRAADAVRAKFGEAAITRAKLLHPDEKTATPRALGAAKARDKRNQK</sequence>
<dbReference type="GO" id="GO:0003887">
    <property type="term" value="F:DNA-directed DNA polymerase activity"/>
    <property type="evidence" value="ECO:0007669"/>
    <property type="project" value="UniProtKB-UniRule"/>
</dbReference>
<dbReference type="InterPro" id="IPR050116">
    <property type="entry name" value="DNA_polymerase-Y"/>
</dbReference>
<keyword evidence="6" id="KW-0479">Metal-binding</keyword>
<dbReference type="InterPro" id="IPR022880">
    <property type="entry name" value="DNApol_IV"/>
</dbReference>
<reference evidence="9" key="1">
    <citation type="journal article" date="2021" name="PeerJ">
        <title>Extensive microbial diversity within the chicken gut microbiome revealed by metagenomics and culture.</title>
        <authorList>
            <person name="Gilroy R."/>
            <person name="Ravi A."/>
            <person name="Getino M."/>
            <person name="Pursley I."/>
            <person name="Horton D.L."/>
            <person name="Alikhan N.F."/>
            <person name="Baker D."/>
            <person name="Gharbi K."/>
            <person name="Hall N."/>
            <person name="Watson M."/>
            <person name="Adriaenssens E.M."/>
            <person name="Foster-Nyarko E."/>
            <person name="Jarju S."/>
            <person name="Secka A."/>
            <person name="Antonio M."/>
            <person name="Oren A."/>
            <person name="Chaudhuri R.R."/>
            <person name="La Ragione R."/>
            <person name="Hildebrand F."/>
            <person name="Pallen M.J."/>
        </authorList>
    </citation>
    <scope>NUCLEOTIDE SEQUENCE</scope>
    <source>
        <strain evidence="9">ChiBcec8-13705</strain>
    </source>
</reference>
<name>A0A9D2S3R5_9FIRM</name>
<feature type="region of interest" description="Disordered" evidence="7">
    <location>
        <begin position="396"/>
        <end position="420"/>
    </location>
</feature>
<keyword evidence="3 6" id="KW-0548">Nucleotidyltransferase</keyword>
<dbReference type="HAMAP" id="MF_01113">
    <property type="entry name" value="DNApol_IV"/>
    <property type="match status" value="1"/>
</dbReference>
<dbReference type="PROSITE" id="PS50173">
    <property type="entry name" value="UMUC"/>
    <property type="match status" value="1"/>
</dbReference>
<keyword evidence="6" id="KW-0234">DNA repair</keyword>
<comment type="function">
    <text evidence="6">Poorly processive, error-prone DNA polymerase involved in untargeted mutagenesis. Copies undamaged DNA at stalled replication forks, which arise in vivo from mismatched or misaligned primer ends. These misaligned primers can be extended by PolIV. Exhibits no 3'-5' exonuclease (proofreading) activity. May be involved in translesional synthesis, in conjunction with the beta clamp from PolIII.</text>
</comment>
<dbReference type="Gene3D" id="3.40.1170.60">
    <property type="match status" value="1"/>
</dbReference>
<evidence type="ECO:0000256" key="2">
    <source>
        <dbReference type="ARBA" id="ARBA00022457"/>
    </source>
</evidence>
<feature type="binding site" evidence="6">
    <location>
        <position position="12"/>
    </location>
    <ligand>
        <name>Mg(2+)</name>
        <dbReference type="ChEBI" id="CHEBI:18420"/>
    </ligand>
</feature>
<comment type="subunit">
    <text evidence="6">Monomer.</text>
</comment>
<keyword evidence="5 6" id="KW-0239">DNA-directed DNA polymerase</keyword>
<dbReference type="GO" id="GO:0003684">
    <property type="term" value="F:damaged DNA binding"/>
    <property type="evidence" value="ECO:0007669"/>
    <property type="project" value="InterPro"/>
</dbReference>
<dbReference type="AlphaFoldDB" id="A0A9D2S3R5"/>
<dbReference type="InterPro" id="IPR043502">
    <property type="entry name" value="DNA/RNA_pol_sf"/>
</dbReference>
<dbReference type="InterPro" id="IPR036775">
    <property type="entry name" value="DNA_pol_Y-fam_lit_finger_sf"/>
</dbReference>
<dbReference type="Gene3D" id="1.10.150.20">
    <property type="entry name" value="5' to 3' exonuclease, C-terminal subdomain"/>
    <property type="match status" value="1"/>
</dbReference>
<dbReference type="CDD" id="cd03586">
    <property type="entry name" value="PolY_Pol_IV_kappa"/>
    <property type="match status" value="1"/>
</dbReference>
<protein>
    <recommendedName>
        <fullName evidence="6">DNA polymerase IV</fullName>
        <shortName evidence="6">Pol IV</shortName>
        <ecNumber evidence="6">2.7.7.7</ecNumber>
    </recommendedName>
</protein>
<comment type="cofactor">
    <cofactor evidence="6">
        <name>Mg(2+)</name>
        <dbReference type="ChEBI" id="CHEBI:18420"/>
    </cofactor>
    <text evidence="6">Binds 2 magnesium ions per subunit.</text>
</comment>
<evidence type="ECO:0000256" key="3">
    <source>
        <dbReference type="ARBA" id="ARBA00022695"/>
    </source>
</evidence>
<evidence type="ECO:0000256" key="6">
    <source>
        <dbReference type="HAMAP-Rule" id="MF_01113"/>
    </source>
</evidence>
<dbReference type="EMBL" id="DWYG01000189">
    <property type="protein sequence ID" value="HJB43068.1"/>
    <property type="molecule type" value="Genomic_DNA"/>
</dbReference>
<comment type="subcellular location">
    <subcellularLocation>
        <location evidence="6">Cytoplasm</location>
    </subcellularLocation>
</comment>